<dbReference type="RefSeq" id="WP_049663672.1">
    <property type="nucleotide sequence ID" value="NZ_JBIVOC010000016.1"/>
</dbReference>
<dbReference type="GO" id="GO:0008171">
    <property type="term" value="F:O-methyltransferase activity"/>
    <property type="evidence" value="ECO:0007669"/>
    <property type="project" value="InterPro"/>
</dbReference>
<sequence>MTNLNIWNNVDEYFMEKLIPADTELEAVLQANKAAGIPEIDVSPTQGKLLYLLAKIKEAKNILEVGTLGGYSSIWMARALPNEGKVYTLEIDPEYASVAKENIKRAGCEHKVEIIVGKALDTLPILKKAGQLFDLIFIDADKPNNPHYLKWALELAKPGTIIIADNVVREGAVIDEINVDERVQGVRRFMDLLQEESQLESTAIQTVGNKGYDGFVLAVVK</sequence>
<dbReference type="InterPro" id="IPR050362">
    <property type="entry name" value="Cation-dep_OMT"/>
</dbReference>
<dbReference type="AlphaFoldDB" id="A0A0K9FFZ3"/>
<dbReference type="GO" id="GO:0032259">
    <property type="term" value="P:methylation"/>
    <property type="evidence" value="ECO:0007669"/>
    <property type="project" value="UniProtKB-KW"/>
</dbReference>
<dbReference type="GeneID" id="96597298"/>
<dbReference type="EMBL" id="LFXJ01000003">
    <property type="protein sequence ID" value="KMY33444.1"/>
    <property type="molecule type" value="Genomic_DNA"/>
</dbReference>
<accession>A0A0K9FFZ3</accession>
<organism evidence="4 5">
    <name type="scientific">Lysinibacillus xylanilyticus</name>
    <dbReference type="NCBI Taxonomy" id="582475"/>
    <lineage>
        <taxon>Bacteria</taxon>
        <taxon>Bacillati</taxon>
        <taxon>Bacillota</taxon>
        <taxon>Bacilli</taxon>
        <taxon>Bacillales</taxon>
        <taxon>Bacillaceae</taxon>
        <taxon>Lysinibacillus</taxon>
    </lineage>
</organism>
<dbReference type="PANTHER" id="PTHR10509">
    <property type="entry name" value="O-METHYLTRANSFERASE-RELATED"/>
    <property type="match status" value="1"/>
</dbReference>
<evidence type="ECO:0000313" key="5">
    <source>
        <dbReference type="Proteomes" id="UP000037326"/>
    </source>
</evidence>
<dbReference type="PATRIC" id="fig|582475.4.peg.5277"/>
<reference evidence="5" key="1">
    <citation type="submission" date="2015-07" db="EMBL/GenBank/DDBJ databases">
        <authorList>
            <consortium name="Consortium for Microbial Forensics and Genomics (microFORGE)"/>
            <person name="Knight B.M."/>
            <person name="Roberts D.P."/>
            <person name="Lin D."/>
            <person name="Hari K."/>
            <person name="Fletcher J."/>
            <person name="Melcher U."/>
            <person name="Blagden T."/>
            <person name="Winegar R.A."/>
        </authorList>
    </citation>
    <scope>NUCLEOTIDE SEQUENCE [LARGE SCALE GENOMIC DNA]</scope>
    <source>
        <strain evidence="5">DSM 23493</strain>
    </source>
</reference>
<dbReference type="SUPFAM" id="SSF53335">
    <property type="entry name" value="S-adenosyl-L-methionine-dependent methyltransferases"/>
    <property type="match status" value="1"/>
</dbReference>
<dbReference type="Gene3D" id="3.40.50.150">
    <property type="entry name" value="Vaccinia Virus protein VP39"/>
    <property type="match status" value="1"/>
</dbReference>
<dbReference type="InterPro" id="IPR029063">
    <property type="entry name" value="SAM-dependent_MTases_sf"/>
</dbReference>
<gene>
    <name evidence="4" type="ORF">ACZ11_03060</name>
</gene>
<keyword evidence="1 4" id="KW-0489">Methyltransferase</keyword>
<proteinExistence type="predicted"/>
<dbReference type="Pfam" id="PF01596">
    <property type="entry name" value="Methyltransf_3"/>
    <property type="match status" value="1"/>
</dbReference>
<dbReference type="Proteomes" id="UP000037326">
    <property type="component" value="Unassembled WGS sequence"/>
</dbReference>
<keyword evidence="3" id="KW-0949">S-adenosyl-L-methionine</keyword>
<keyword evidence="2 4" id="KW-0808">Transferase</keyword>
<evidence type="ECO:0000256" key="3">
    <source>
        <dbReference type="ARBA" id="ARBA00022691"/>
    </source>
</evidence>
<dbReference type="PROSITE" id="PS51682">
    <property type="entry name" value="SAM_OMT_I"/>
    <property type="match status" value="1"/>
</dbReference>
<evidence type="ECO:0000256" key="2">
    <source>
        <dbReference type="ARBA" id="ARBA00022679"/>
    </source>
</evidence>
<name>A0A0K9FFZ3_9BACI</name>
<comment type="caution">
    <text evidence="4">The sequence shown here is derived from an EMBL/GenBank/DDBJ whole genome shotgun (WGS) entry which is preliminary data.</text>
</comment>
<dbReference type="PANTHER" id="PTHR10509:SF14">
    <property type="entry name" value="CAFFEOYL-COA O-METHYLTRANSFERASE 3-RELATED"/>
    <property type="match status" value="1"/>
</dbReference>
<protein>
    <submittedName>
        <fullName evidence="4">Methyltransferase</fullName>
    </submittedName>
</protein>
<dbReference type="CDD" id="cd02440">
    <property type="entry name" value="AdoMet_MTases"/>
    <property type="match status" value="1"/>
</dbReference>
<evidence type="ECO:0000256" key="1">
    <source>
        <dbReference type="ARBA" id="ARBA00022603"/>
    </source>
</evidence>
<evidence type="ECO:0000313" key="4">
    <source>
        <dbReference type="EMBL" id="KMY33444.1"/>
    </source>
</evidence>
<dbReference type="OrthoDB" id="9799672at2"/>
<dbReference type="GO" id="GO:0008757">
    <property type="term" value="F:S-adenosylmethionine-dependent methyltransferase activity"/>
    <property type="evidence" value="ECO:0007669"/>
    <property type="project" value="TreeGrafter"/>
</dbReference>
<dbReference type="InterPro" id="IPR002935">
    <property type="entry name" value="SAM_O-MeTrfase"/>
</dbReference>